<comment type="subunit">
    <text evidence="6">Homodimer.</text>
</comment>
<dbReference type="Proteomes" id="UP000247973">
    <property type="component" value="Unassembled WGS sequence"/>
</dbReference>
<comment type="similarity">
    <text evidence="6">Belongs to the peroxiredoxin family. Tpx subfamily.</text>
</comment>
<feature type="domain" description="Thioredoxin" evidence="7">
    <location>
        <begin position="18"/>
        <end position="166"/>
    </location>
</feature>
<feature type="active site" description="Cysteine sulfenic acid (-SOH) intermediate" evidence="6">
    <location>
        <position position="60"/>
    </location>
</feature>
<proteinExistence type="inferred from homology"/>
<organism evidence="8 9">
    <name type="scientific">Dysgonomonas alginatilytica</name>
    <dbReference type="NCBI Taxonomy" id="1605892"/>
    <lineage>
        <taxon>Bacteria</taxon>
        <taxon>Pseudomonadati</taxon>
        <taxon>Bacteroidota</taxon>
        <taxon>Bacteroidia</taxon>
        <taxon>Bacteroidales</taxon>
        <taxon>Dysgonomonadaceae</taxon>
        <taxon>Dysgonomonas</taxon>
    </lineage>
</organism>
<evidence type="ECO:0000259" key="7">
    <source>
        <dbReference type="PROSITE" id="PS51352"/>
    </source>
</evidence>
<dbReference type="CDD" id="cd03014">
    <property type="entry name" value="PRX_Atyp2cys"/>
    <property type="match status" value="1"/>
</dbReference>
<dbReference type="PROSITE" id="PS51352">
    <property type="entry name" value="THIOREDOXIN_2"/>
    <property type="match status" value="1"/>
</dbReference>
<dbReference type="RefSeq" id="WP_110310751.1">
    <property type="nucleotide sequence ID" value="NZ_QICL01000012.1"/>
</dbReference>
<comment type="caution">
    <text evidence="8">The sequence shown here is derived from an EMBL/GenBank/DDBJ whole genome shotgun (WGS) entry which is preliminary data.</text>
</comment>
<feature type="disulfide bond" description="Redox-active" evidence="6">
    <location>
        <begin position="60"/>
        <end position="94"/>
    </location>
</feature>
<comment type="catalytic activity">
    <reaction evidence="6">
        <text>a hydroperoxide + [thioredoxin]-dithiol = an alcohol + [thioredoxin]-disulfide + H2O</text>
        <dbReference type="Rhea" id="RHEA:62620"/>
        <dbReference type="Rhea" id="RHEA-COMP:10698"/>
        <dbReference type="Rhea" id="RHEA-COMP:10700"/>
        <dbReference type="ChEBI" id="CHEBI:15377"/>
        <dbReference type="ChEBI" id="CHEBI:29950"/>
        <dbReference type="ChEBI" id="CHEBI:30879"/>
        <dbReference type="ChEBI" id="CHEBI:35924"/>
        <dbReference type="ChEBI" id="CHEBI:50058"/>
        <dbReference type="EC" id="1.11.1.24"/>
    </reaction>
</comment>
<dbReference type="AlphaFoldDB" id="A0A2V3PVF9"/>
<evidence type="ECO:0000256" key="4">
    <source>
        <dbReference type="ARBA" id="ARBA00023157"/>
    </source>
</evidence>
<gene>
    <name evidence="6" type="primary">tpx</name>
    <name evidence="8" type="ORF">CLV62_11229</name>
</gene>
<dbReference type="InterPro" id="IPR013740">
    <property type="entry name" value="Redoxin"/>
</dbReference>
<keyword evidence="5 6" id="KW-0676">Redox-active center</keyword>
<evidence type="ECO:0000256" key="2">
    <source>
        <dbReference type="ARBA" id="ARBA00022862"/>
    </source>
</evidence>
<dbReference type="EC" id="1.11.1.24" evidence="6"/>
<dbReference type="GO" id="GO:0008379">
    <property type="term" value="F:thioredoxin peroxidase activity"/>
    <property type="evidence" value="ECO:0007669"/>
    <property type="project" value="UniProtKB-UniRule"/>
</dbReference>
<keyword evidence="1 6" id="KW-0575">Peroxidase</keyword>
<keyword evidence="3 6" id="KW-0560">Oxidoreductase</keyword>
<comment type="function">
    <text evidence="6">Thiol-specific peroxidase that catalyzes the reduction of hydrogen peroxide and organic hydroperoxides to water and alcohols, respectively. Plays a role in cell protection against oxidative stress by detoxifying peroxides.</text>
</comment>
<evidence type="ECO:0000256" key="1">
    <source>
        <dbReference type="ARBA" id="ARBA00022559"/>
    </source>
</evidence>
<dbReference type="NCBIfam" id="NF001808">
    <property type="entry name" value="PRK00522.1"/>
    <property type="match status" value="1"/>
</dbReference>
<dbReference type="InterPro" id="IPR036249">
    <property type="entry name" value="Thioredoxin-like_sf"/>
</dbReference>
<comment type="miscellaneous">
    <text evidence="6">The active site is a conserved redox-active cysteine residue, the peroxidatic cysteine (C(P)), which makes the nucleophilic attack on the peroxide substrate. The peroxide oxidizes the C(P)-SH to cysteine sulfenic acid (C(P)-SOH), which then reacts with another cysteine residue, the resolving cysteine (C(R)), to form a disulfide bridge. The disulfide is subsequently reduced by an appropriate electron donor to complete the catalytic cycle. In this atypical 2-Cys peroxiredoxin, C(R) is present in the same subunit to form an intramolecular disulfide. The disulfide is subsequently reduced by thioredoxin.</text>
</comment>
<evidence type="ECO:0000256" key="5">
    <source>
        <dbReference type="ARBA" id="ARBA00023284"/>
    </source>
</evidence>
<protein>
    <recommendedName>
        <fullName evidence="6">Thiol peroxidase</fullName>
        <shortName evidence="6">Tpx</shortName>
        <ecNumber evidence="6">1.11.1.24</ecNumber>
    </recommendedName>
    <alternativeName>
        <fullName evidence="6">Peroxiredoxin tpx</fullName>
        <shortName evidence="6">Prx</shortName>
    </alternativeName>
    <alternativeName>
        <fullName evidence="6">Thioredoxin peroxidase</fullName>
    </alternativeName>
    <alternativeName>
        <fullName evidence="6">Thioredoxin-dependent peroxiredoxin</fullName>
    </alternativeName>
</protein>
<evidence type="ECO:0000313" key="8">
    <source>
        <dbReference type="EMBL" id="PXV63780.1"/>
    </source>
</evidence>
<keyword evidence="4 6" id="KW-1015">Disulfide bond</keyword>
<dbReference type="HAMAP" id="MF_00269">
    <property type="entry name" value="Tpx"/>
    <property type="match status" value="1"/>
</dbReference>
<dbReference type="PROSITE" id="PS01265">
    <property type="entry name" value="TPX"/>
    <property type="match status" value="1"/>
</dbReference>
<dbReference type="OrthoDB" id="9781543at2"/>
<sequence length="166" mass="17577">MAKISFKGGEVNTIGNLPGKGTQAPNFTLVNGQLAEVSLSDYKGKTVVLNIFPSLDTSVCAASVRKFNQEAAKLNNTVVLAVSADLPFAAGRFCTAEGIDNVTPVSVFRSPEFGKDYGVLMTDGPLKGLLARAVVVIDPKGNISYIELVPEITQEPNYQTAINSIV</sequence>
<dbReference type="InterPro" id="IPR050455">
    <property type="entry name" value="Tpx_Peroxidase_subfamily"/>
</dbReference>
<evidence type="ECO:0000256" key="3">
    <source>
        <dbReference type="ARBA" id="ARBA00023002"/>
    </source>
</evidence>
<dbReference type="PANTHER" id="PTHR43110">
    <property type="entry name" value="THIOL PEROXIDASE"/>
    <property type="match status" value="1"/>
</dbReference>
<evidence type="ECO:0000313" key="9">
    <source>
        <dbReference type="Proteomes" id="UP000247973"/>
    </source>
</evidence>
<name>A0A2V3PVF9_9BACT</name>
<reference evidence="8 9" key="1">
    <citation type="submission" date="2018-03" db="EMBL/GenBank/DDBJ databases">
        <title>Genomic Encyclopedia of Archaeal and Bacterial Type Strains, Phase II (KMG-II): from individual species to whole genera.</title>
        <authorList>
            <person name="Goeker M."/>
        </authorList>
    </citation>
    <scope>NUCLEOTIDE SEQUENCE [LARGE SCALE GENOMIC DNA]</scope>
    <source>
        <strain evidence="8 9">DSM 100214</strain>
    </source>
</reference>
<dbReference type="InterPro" id="IPR013766">
    <property type="entry name" value="Thioredoxin_domain"/>
</dbReference>
<dbReference type="InterPro" id="IPR002065">
    <property type="entry name" value="TPX"/>
</dbReference>
<accession>A0A2V3PVF9</accession>
<dbReference type="SUPFAM" id="SSF52833">
    <property type="entry name" value="Thioredoxin-like"/>
    <property type="match status" value="1"/>
</dbReference>
<keyword evidence="9" id="KW-1185">Reference proteome</keyword>
<dbReference type="PANTHER" id="PTHR43110:SF1">
    <property type="entry name" value="THIOL PEROXIDASE"/>
    <property type="match status" value="1"/>
</dbReference>
<dbReference type="EMBL" id="QICL01000012">
    <property type="protein sequence ID" value="PXV63780.1"/>
    <property type="molecule type" value="Genomic_DNA"/>
</dbReference>
<evidence type="ECO:0000256" key="6">
    <source>
        <dbReference type="HAMAP-Rule" id="MF_00269"/>
    </source>
</evidence>
<keyword evidence="2 6" id="KW-0049">Antioxidant</keyword>
<dbReference type="InterPro" id="IPR018219">
    <property type="entry name" value="Tpx_CS"/>
</dbReference>
<dbReference type="Pfam" id="PF08534">
    <property type="entry name" value="Redoxin"/>
    <property type="match status" value="1"/>
</dbReference>
<dbReference type="Gene3D" id="3.40.30.10">
    <property type="entry name" value="Glutaredoxin"/>
    <property type="match status" value="1"/>
</dbReference>